<keyword evidence="5 12" id="KW-0812">Transmembrane</keyword>
<feature type="transmembrane region" description="Helical" evidence="12">
    <location>
        <begin position="516"/>
        <end position="536"/>
    </location>
</feature>
<dbReference type="InterPro" id="IPR004878">
    <property type="entry name" value="Otopetrin"/>
</dbReference>
<dbReference type="GO" id="GO:0005886">
    <property type="term" value="C:plasma membrane"/>
    <property type="evidence" value="ECO:0007669"/>
    <property type="project" value="UniProtKB-SubCell"/>
</dbReference>
<feature type="compositionally biased region" description="Basic and acidic residues" evidence="11">
    <location>
        <begin position="23"/>
        <end position="37"/>
    </location>
</feature>
<evidence type="ECO:0000256" key="7">
    <source>
        <dbReference type="ARBA" id="ARBA00022989"/>
    </source>
</evidence>
<comment type="subcellular location">
    <subcellularLocation>
        <location evidence="1">Cell membrane</location>
        <topology evidence="1">Multi-pass membrane protein</topology>
    </subcellularLocation>
</comment>
<keyword evidence="6" id="KW-0375">Hydrogen ion transport</keyword>
<keyword evidence="13" id="KW-1185">Reference proteome</keyword>
<evidence type="ECO:0000256" key="12">
    <source>
        <dbReference type="SAM" id="Phobius"/>
    </source>
</evidence>
<dbReference type="AlphaFoldDB" id="A0A1I8HXX7"/>
<evidence type="ECO:0000256" key="6">
    <source>
        <dbReference type="ARBA" id="ARBA00022781"/>
    </source>
</evidence>
<feature type="transmembrane region" description="Helical" evidence="12">
    <location>
        <begin position="351"/>
        <end position="371"/>
    </location>
</feature>
<feature type="transmembrane region" description="Helical" evidence="12">
    <location>
        <begin position="199"/>
        <end position="223"/>
    </location>
</feature>
<feature type="transmembrane region" description="Helical" evidence="12">
    <location>
        <begin position="383"/>
        <end position="407"/>
    </location>
</feature>
<evidence type="ECO:0000256" key="5">
    <source>
        <dbReference type="ARBA" id="ARBA00022692"/>
    </source>
</evidence>
<keyword evidence="7 12" id="KW-1133">Transmembrane helix</keyword>
<reference evidence="14" key="1">
    <citation type="submission" date="2016-11" db="UniProtKB">
        <authorList>
            <consortium name="WormBaseParasite"/>
        </authorList>
    </citation>
    <scope>IDENTIFICATION</scope>
</reference>
<keyword evidence="3" id="KW-0813">Transport</keyword>
<name>A0A1I8HXX7_9PLAT</name>
<keyword evidence="4" id="KW-1003">Cell membrane</keyword>
<dbReference type="PANTHER" id="PTHR21522">
    <property type="entry name" value="PROTON CHANNEL OTOP"/>
    <property type="match status" value="1"/>
</dbReference>
<evidence type="ECO:0000256" key="9">
    <source>
        <dbReference type="ARBA" id="ARBA00023136"/>
    </source>
</evidence>
<evidence type="ECO:0000256" key="8">
    <source>
        <dbReference type="ARBA" id="ARBA00023065"/>
    </source>
</evidence>
<dbReference type="Pfam" id="PF03189">
    <property type="entry name" value="Otopetrin"/>
    <property type="match status" value="1"/>
</dbReference>
<feature type="region of interest" description="Disordered" evidence="11">
    <location>
        <begin position="20"/>
        <end position="46"/>
    </location>
</feature>
<evidence type="ECO:0000256" key="4">
    <source>
        <dbReference type="ARBA" id="ARBA00022475"/>
    </source>
</evidence>
<evidence type="ECO:0000313" key="13">
    <source>
        <dbReference type="Proteomes" id="UP000095280"/>
    </source>
</evidence>
<evidence type="ECO:0000256" key="1">
    <source>
        <dbReference type="ARBA" id="ARBA00004651"/>
    </source>
</evidence>
<evidence type="ECO:0000313" key="14">
    <source>
        <dbReference type="WBParaSite" id="maker-uti_cns_0008707-snap-gene-0.2-mRNA-1"/>
    </source>
</evidence>
<evidence type="ECO:0000256" key="10">
    <source>
        <dbReference type="ARBA" id="ARBA00023303"/>
    </source>
</evidence>
<protein>
    <submittedName>
        <fullName evidence="14">Otopetrin-2</fullName>
    </submittedName>
</protein>
<organism evidence="13 14">
    <name type="scientific">Macrostomum lignano</name>
    <dbReference type="NCBI Taxonomy" id="282301"/>
    <lineage>
        <taxon>Eukaryota</taxon>
        <taxon>Metazoa</taxon>
        <taxon>Spiralia</taxon>
        <taxon>Lophotrochozoa</taxon>
        <taxon>Platyhelminthes</taxon>
        <taxon>Rhabditophora</taxon>
        <taxon>Macrostomorpha</taxon>
        <taxon>Macrostomida</taxon>
        <taxon>Macrostomidae</taxon>
        <taxon>Macrostomum</taxon>
    </lineage>
</organism>
<feature type="transmembrane region" description="Helical" evidence="12">
    <location>
        <begin position="73"/>
        <end position="94"/>
    </location>
</feature>
<dbReference type="PANTHER" id="PTHR21522:SF32">
    <property type="entry name" value="OTOPETRIN-2"/>
    <property type="match status" value="1"/>
</dbReference>
<evidence type="ECO:0000256" key="11">
    <source>
        <dbReference type="SAM" id="MobiDB-lite"/>
    </source>
</evidence>
<feature type="transmembrane region" description="Helical" evidence="12">
    <location>
        <begin position="428"/>
        <end position="448"/>
    </location>
</feature>
<keyword evidence="8" id="KW-0406">Ion transport</keyword>
<evidence type="ECO:0000256" key="2">
    <source>
        <dbReference type="ARBA" id="ARBA00006513"/>
    </source>
</evidence>
<dbReference type="Proteomes" id="UP000095280">
    <property type="component" value="Unplaced"/>
</dbReference>
<feature type="transmembrane region" description="Helical" evidence="12">
    <location>
        <begin position="295"/>
        <end position="315"/>
    </location>
</feature>
<evidence type="ECO:0000256" key="3">
    <source>
        <dbReference type="ARBA" id="ARBA00022448"/>
    </source>
</evidence>
<comment type="similarity">
    <text evidence="2">Belongs to the otopetrin family.</text>
</comment>
<keyword evidence="9 12" id="KW-0472">Membrane</keyword>
<proteinExistence type="inferred from homology"/>
<accession>A0A1I8HXX7</accession>
<sequence>ILNCGSATVAHNSAKTVSEFEAAQDRSSKSELQREQDENLMSGQARETSGQIPLRWEIGFQFFKLEPEGTETIFYLYMHFAGLVFLAFISLVIYRFKEPRRALNTDATLQKADGCSGSSGSSEEGDAEARVALTAHLPVPDGEEAMPLAALGPRQGNHHCRSQQVFGFGVMIHDAFKLADTVEQPSSADCRSVMWQLQLLVHLLVVVTVYTSAVRFALAHLVVTNLCIWMKAVIYEVKMALSVTQQPDAVAAGNGSAGGDGRDWQNRSALRSSSQTECALTLAAYAGSSHALSPFLYPCAVEYGLISAAVCFKLFRKVGAPCSNRLSLHRRQPQAVRSFKMFTTCHKSHKGLFFGLLIVILIVVPLATLVLLPKPDKDRRDAYTIAVLAAECSVLLITAALCCAGACRSLSSLSVDKTRGREDLDGKLLLVGLSGLLCYNLFVVVSSASCLMDEHTAQQGSDHCLFGTGRSGVVTKLNGLKSLLDGAQALSQTFFIAQFSRRKLSRRLYLQGRKPARGIIIALLVANLAMWVAAIFESKRRISVNFYENYFGAKGWKIIKYTTLPMIIFFRFHSTVCLSEIWKNAYCHKEPLQDQEAA</sequence>
<keyword evidence="10" id="KW-0407">Ion channel</keyword>
<dbReference type="GO" id="GO:0015252">
    <property type="term" value="F:proton channel activity"/>
    <property type="evidence" value="ECO:0007669"/>
    <property type="project" value="InterPro"/>
</dbReference>
<dbReference type="WBParaSite" id="maker-uti_cns_0008707-snap-gene-0.2-mRNA-1">
    <property type="protein sequence ID" value="maker-uti_cns_0008707-snap-gene-0.2-mRNA-1"/>
    <property type="gene ID" value="maker-uti_cns_0008707-snap-gene-0.2"/>
</dbReference>